<keyword evidence="2" id="KW-1185">Reference proteome</keyword>
<protein>
    <submittedName>
        <fullName evidence="1">Uncharacterized protein</fullName>
    </submittedName>
</protein>
<proteinExistence type="predicted"/>
<gene>
    <name evidence="1" type="ordered locus">CKO_00801</name>
</gene>
<dbReference type="HOGENOM" id="CLU_3116079_0_0_6"/>
<dbReference type="KEGG" id="cko:CKO_00801"/>
<dbReference type="Proteomes" id="UP000008148">
    <property type="component" value="Chromosome"/>
</dbReference>
<evidence type="ECO:0000313" key="2">
    <source>
        <dbReference type="Proteomes" id="UP000008148"/>
    </source>
</evidence>
<dbReference type="EMBL" id="CP000822">
    <property type="protein sequence ID" value="ABV11953.1"/>
    <property type="molecule type" value="Genomic_DNA"/>
</dbReference>
<reference evidence="1 2" key="1">
    <citation type="submission" date="2007-08" db="EMBL/GenBank/DDBJ databases">
        <authorList>
            <consortium name="The Citrobacter koseri Genome Sequencing Project"/>
            <person name="McClelland M."/>
            <person name="Sanderson E.K."/>
            <person name="Porwollik S."/>
            <person name="Spieth J."/>
            <person name="Clifton W.S."/>
            <person name="Latreille P."/>
            <person name="Courtney L."/>
            <person name="Wang C."/>
            <person name="Pepin K."/>
            <person name="Bhonagiri V."/>
            <person name="Nash W."/>
            <person name="Johnson M."/>
            <person name="Thiruvilangam P."/>
            <person name="Wilson R."/>
        </authorList>
    </citation>
    <scope>NUCLEOTIDE SEQUENCE [LARGE SCALE GENOMIC DNA]</scope>
    <source>
        <strain evidence="2">ATCC BAA-895 / CDC 4225-83 / SGSC4696</strain>
    </source>
</reference>
<accession>A8AEP0</accession>
<dbReference type="AlphaFoldDB" id="A8AEP0"/>
<organism evidence="1 2">
    <name type="scientific">Citrobacter koseri (strain ATCC BAA-895 / CDC 4225-83 / SGSC4696)</name>
    <dbReference type="NCBI Taxonomy" id="290338"/>
    <lineage>
        <taxon>Bacteria</taxon>
        <taxon>Pseudomonadati</taxon>
        <taxon>Pseudomonadota</taxon>
        <taxon>Gammaproteobacteria</taxon>
        <taxon>Enterobacterales</taxon>
        <taxon>Enterobacteriaceae</taxon>
        <taxon>Citrobacter</taxon>
    </lineage>
</organism>
<evidence type="ECO:0000313" key="1">
    <source>
        <dbReference type="EMBL" id="ABV11953.1"/>
    </source>
</evidence>
<sequence length="50" mass="6037">MTLYLITKIKTGSVYPSDNIILLRYDNLLLCYSFFHFIMTDIQYDIKNRQ</sequence>
<name>A8AEP0_CITK8</name>